<evidence type="ECO:0000313" key="2">
    <source>
        <dbReference type="Proteomes" id="UP000230494"/>
    </source>
</evidence>
<proteinExistence type="predicted"/>
<dbReference type="Proteomes" id="UP000230494">
    <property type="component" value="Segment"/>
</dbReference>
<accession>A0A1B2AMW7</accession>
<evidence type="ECO:0000313" key="1">
    <source>
        <dbReference type="EMBL" id="ANY29039.1"/>
    </source>
</evidence>
<protein>
    <submittedName>
        <fullName evidence="1">Uncharacterized protein</fullName>
    </submittedName>
</protein>
<reference evidence="1 2" key="1">
    <citation type="submission" date="2016-06" db="EMBL/GenBank/DDBJ databases">
        <title>Complete Genome Sequences of Pseudomonas fluorescens Bacteriophages Isolated from Omaha, NE Freshwater Samples.</title>
        <authorList>
            <person name="Lu G."/>
            <person name="Luhr J."/>
            <person name="Stoecklein A."/>
            <person name="Warner P."/>
            <person name="Tapprich W."/>
        </authorList>
    </citation>
    <scope>NUCLEOTIDE SEQUENCE [LARGE SCALE GENOMIC DNA]</scope>
</reference>
<dbReference type="EMBL" id="KX449363">
    <property type="protein sequence ID" value="ANY29039.1"/>
    <property type="molecule type" value="Genomic_DNA"/>
</dbReference>
<name>A0A1B2AMW7_9CAUD</name>
<sequence length="137" mass="15465">MDNQLIRAHLRQGEQAVKTLQALGYTYERGHWVAPASPHDPLLAALKELVEAEVVKRTPPPVDTNLKAGDEFVINRIPVTANALAAQPWEGRIFKAREVEISRERGIEIVRFGFNFGNRGFWIPTSHVTKVTRHADF</sequence>
<gene>
    <name evidence="1" type="ORF">UNOSLW4_0120</name>
</gene>
<organism evidence="1 2">
    <name type="scientific">Pseudomonas phage UNO-SLW4</name>
    <dbReference type="NCBI Taxonomy" id="1874531"/>
    <lineage>
        <taxon>Viruses</taxon>
        <taxon>Duplodnaviria</taxon>
        <taxon>Heunggongvirae</taxon>
        <taxon>Uroviricota</taxon>
        <taxon>Caudoviricetes</taxon>
        <taxon>Autographivirales</taxon>
        <taxon>Autotranscriptaviridae</taxon>
        <taxon>Studiervirinae</taxon>
        <taxon>Unosvirus</taxon>
        <taxon>Unosvirus UNOSLW1</taxon>
        <taxon>Pifdecavirus UNOSLW1</taxon>
    </lineage>
</organism>